<dbReference type="EMBL" id="JAUIZM010000004">
    <property type="protein sequence ID" value="KAK1387751.1"/>
    <property type="molecule type" value="Genomic_DNA"/>
</dbReference>
<reference evidence="1" key="2">
    <citation type="submission" date="2023-05" db="EMBL/GenBank/DDBJ databases">
        <authorList>
            <person name="Schelkunov M.I."/>
        </authorList>
    </citation>
    <scope>NUCLEOTIDE SEQUENCE</scope>
    <source>
        <strain evidence="1">Hsosn_3</strain>
        <tissue evidence="1">Leaf</tissue>
    </source>
</reference>
<proteinExistence type="predicted"/>
<accession>A0AAD8MWB3</accession>
<dbReference type="AlphaFoldDB" id="A0AAD8MWB3"/>
<name>A0AAD8MWB3_9APIA</name>
<reference evidence="1" key="1">
    <citation type="submission" date="2023-02" db="EMBL/GenBank/DDBJ databases">
        <title>Genome of toxic invasive species Heracleum sosnowskyi carries increased number of genes despite the absence of recent whole-genome duplications.</title>
        <authorList>
            <person name="Schelkunov M."/>
            <person name="Shtratnikova V."/>
            <person name="Makarenko M."/>
            <person name="Klepikova A."/>
            <person name="Omelchenko D."/>
            <person name="Novikova G."/>
            <person name="Obukhova E."/>
            <person name="Bogdanov V."/>
            <person name="Penin A."/>
            <person name="Logacheva M."/>
        </authorList>
    </citation>
    <scope>NUCLEOTIDE SEQUENCE</scope>
    <source>
        <strain evidence="1">Hsosn_3</strain>
        <tissue evidence="1">Leaf</tissue>
    </source>
</reference>
<keyword evidence="2" id="KW-1185">Reference proteome</keyword>
<gene>
    <name evidence="1" type="ORF">POM88_015929</name>
</gene>
<protein>
    <submittedName>
        <fullName evidence="1">Uncharacterized protein</fullName>
    </submittedName>
</protein>
<organism evidence="1 2">
    <name type="scientific">Heracleum sosnowskyi</name>
    <dbReference type="NCBI Taxonomy" id="360622"/>
    <lineage>
        <taxon>Eukaryota</taxon>
        <taxon>Viridiplantae</taxon>
        <taxon>Streptophyta</taxon>
        <taxon>Embryophyta</taxon>
        <taxon>Tracheophyta</taxon>
        <taxon>Spermatophyta</taxon>
        <taxon>Magnoliopsida</taxon>
        <taxon>eudicotyledons</taxon>
        <taxon>Gunneridae</taxon>
        <taxon>Pentapetalae</taxon>
        <taxon>asterids</taxon>
        <taxon>campanulids</taxon>
        <taxon>Apiales</taxon>
        <taxon>Apiaceae</taxon>
        <taxon>Apioideae</taxon>
        <taxon>apioid superclade</taxon>
        <taxon>Tordylieae</taxon>
        <taxon>Tordyliinae</taxon>
        <taxon>Heracleum</taxon>
    </lineage>
</organism>
<sequence>MLQTASYKLHSAKQLEICNFSPTRFYLNYDHHSVTKLHKMMKDPNFSKHKFATTKKPIQLLSIDEIKKLTMDFDKEEVLYKATLKLVEQTNNWKMNICTTCYIETELQQSNHFCRKCNRFVAEPLKRSNLNYSNNILNLDAN</sequence>
<dbReference type="Proteomes" id="UP001237642">
    <property type="component" value="Unassembled WGS sequence"/>
</dbReference>
<evidence type="ECO:0000313" key="2">
    <source>
        <dbReference type="Proteomes" id="UP001237642"/>
    </source>
</evidence>
<evidence type="ECO:0000313" key="1">
    <source>
        <dbReference type="EMBL" id="KAK1387751.1"/>
    </source>
</evidence>
<comment type="caution">
    <text evidence="1">The sequence shown here is derived from an EMBL/GenBank/DDBJ whole genome shotgun (WGS) entry which is preliminary data.</text>
</comment>